<gene>
    <name evidence="7 8" type="primary">sh2d5</name>
</gene>
<accession>A0A8J1JU68</accession>
<dbReference type="OrthoDB" id="10013007at2759"/>
<evidence type="ECO:0000256" key="2">
    <source>
        <dbReference type="PROSITE-ProRule" id="PRU00191"/>
    </source>
</evidence>
<dbReference type="PROSITE" id="PS50001">
    <property type="entry name" value="SH2"/>
    <property type="match status" value="1"/>
</dbReference>
<dbReference type="Xenbase" id="XB-GENE-29099411">
    <property type="gene designation" value="sh2d5"/>
</dbReference>
<dbReference type="SUPFAM" id="SSF50729">
    <property type="entry name" value="PH domain-like"/>
    <property type="match status" value="1"/>
</dbReference>
<dbReference type="RefSeq" id="XP_031761433.1">
    <property type="nucleotide sequence ID" value="XM_031905573.1"/>
</dbReference>
<feature type="domain" description="SH2" evidence="5">
    <location>
        <begin position="272"/>
        <end position="367"/>
    </location>
</feature>
<feature type="region of interest" description="Disordered" evidence="3">
    <location>
        <begin position="142"/>
        <end position="163"/>
    </location>
</feature>
<dbReference type="GeneID" id="116412088"/>
<dbReference type="Pfam" id="PF00640">
    <property type="entry name" value="PID"/>
    <property type="match status" value="1"/>
</dbReference>
<sequence length="408" mass="45887">MKKETKSFCPQERLITKYTEYVGSFAVRESDWRRRIWTIEEQMCFLKDCPRRRPVILRFCLLGVKMYDAEGEALLMAHALRRIHYTTFRPDDSQFAFVSRNPHCPQLFCHLFVGGQPSEAQVLNLLLCRAFQLQYLARHPEHRGPTLSAPRKSPGVGREPLDPEVVSPSVNALISFRRVPLSVGEEPGAPISADLPPSVSRSASLGTASCYPTLVRKKAIRSKVLRSGAYRSPGSHMQLTAELETCREQEDPPKWILPELSEKMERLQDGVWFCEGMNWEAAMYLLQRDRLGAYFLHTDPVSLGRWTLFTKTQCGVIPYSVCQGQEGSYHLEHLQEEFGSLAALVGHHSGSDSSLLYPLAPGRINPCYEPQEPSAEQSSQVSHGYPQGPCAQNCPPTPQETPQTEVGT</sequence>
<reference evidence="7" key="1">
    <citation type="submission" date="2025-08" db="UniProtKB">
        <authorList>
            <consortium name="RefSeq"/>
        </authorList>
    </citation>
    <scope>IDENTIFICATION</scope>
    <source>
        <strain evidence="7">Nigerian</strain>
        <tissue evidence="7">Liver and blood</tissue>
    </source>
</reference>
<evidence type="ECO:0000256" key="3">
    <source>
        <dbReference type="SAM" id="MobiDB-lite"/>
    </source>
</evidence>
<name>A0A8J1JU68_XENTR</name>
<evidence type="ECO:0000259" key="4">
    <source>
        <dbReference type="PROSITE" id="PS01179"/>
    </source>
</evidence>
<feature type="region of interest" description="Disordered" evidence="3">
    <location>
        <begin position="367"/>
        <end position="408"/>
    </location>
</feature>
<dbReference type="InterPro" id="IPR006020">
    <property type="entry name" value="PTB/PI_dom"/>
</dbReference>
<organism evidence="6 7">
    <name type="scientific">Xenopus tropicalis</name>
    <name type="common">Western clawed frog</name>
    <name type="synonym">Silurana tropicalis</name>
    <dbReference type="NCBI Taxonomy" id="8364"/>
    <lineage>
        <taxon>Eukaryota</taxon>
        <taxon>Metazoa</taxon>
        <taxon>Chordata</taxon>
        <taxon>Craniata</taxon>
        <taxon>Vertebrata</taxon>
        <taxon>Euteleostomi</taxon>
        <taxon>Amphibia</taxon>
        <taxon>Batrachia</taxon>
        <taxon>Anura</taxon>
        <taxon>Pipoidea</taxon>
        <taxon>Pipidae</taxon>
        <taxon>Xenopodinae</taxon>
        <taxon>Xenopus</taxon>
        <taxon>Silurana</taxon>
    </lineage>
</organism>
<dbReference type="InterPro" id="IPR036860">
    <property type="entry name" value="SH2_dom_sf"/>
</dbReference>
<dbReference type="OMA" id="QDCGPEG"/>
<dbReference type="AlphaFoldDB" id="A0A8J1JU68"/>
<evidence type="ECO:0000313" key="7">
    <source>
        <dbReference type="RefSeq" id="XP_031761433.1"/>
    </source>
</evidence>
<dbReference type="KEGG" id="xtr:116412088"/>
<dbReference type="Gene3D" id="3.30.505.10">
    <property type="entry name" value="SH2 domain"/>
    <property type="match status" value="1"/>
</dbReference>
<proteinExistence type="predicted"/>
<dbReference type="Proteomes" id="UP000008143">
    <property type="component" value="Chromosome 7"/>
</dbReference>
<evidence type="ECO:0000313" key="6">
    <source>
        <dbReference type="Proteomes" id="UP000008143"/>
    </source>
</evidence>
<dbReference type="SUPFAM" id="SSF55550">
    <property type="entry name" value="SH2 domain"/>
    <property type="match status" value="1"/>
</dbReference>
<keyword evidence="1 2" id="KW-0727">SH2 domain</keyword>
<dbReference type="PROSITE" id="PS01179">
    <property type="entry name" value="PID"/>
    <property type="match status" value="1"/>
</dbReference>
<dbReference type="PANTHER" id="PTHR15832">
    <property type="entry name" value="SHC (SRC HOMOLOGY DOMAIN C-TERMINAL) ADAPTOR HOMOLOG"/>
    <property type="match status" value="1"/>
</dbReference>
<evidence type="ECO:0000313" key="8">
    <source>
        <dbReference type="Xenbase" id="XB-GENE-29099411"/>
    </source>
</evidence>
<dbReference type="InterPro" id="IPR011993">
    <property type="entry name" value="PH-like_dom_sf"/>
</dbReference>
<dbReference type="GO" id="GO:0014069">
    <property type="term" value="C:postsynaptic density"/>
    <property type="evidence" value="ECO:0000318"/>
    <property type="project" value="GO_Central"/>
</dbReference>
<evidence type="ECO:0000256" key="1">
    <source>
        <dbReference type="ARBA" id="ARBA00022999"/>
    </source>
</evidence>
<evidence type="ECO:0000259" key="5">
    <source>
        <dbReference type="PROSITE" id="PS50001"/>
    </source>
</evidence>
<dbReference type="CTD" id="400745"/>
<dbReference type="Gene3D" id="2.30.29.30">
    <property type="entry name" value="Pleckstrin-homology domain (PH domain)/Phosphotyrosine-binding domain (PTB)"/>
    <property type="match status" value="1"/>
</dbReference>
<dbReference type="PANTHER" id="PTHR15832:SF3">
    <property type="entry name" value="SH2 DOMAIN-CONTAINING PROTEIN 5"/>
    <property type="match status" value="1"/>
</dbReference>
<dbReference type="AGR" id="Xenbase:XB-GENE-29099411"/>
<keyword evidence="6" id="KW-1185">Reference proteome</keyword>
<dbReference type="InterPro" id="IPR000980">
    <property type="entry name" value="SH2"/>
</dbReference>
<feature type="domain" description="PID" evidence="4">
    <location>
        <begin position="21"/>
        <end position="135"/>
    </location>
</feature>
<protein>
    <submittedName>
        <fullName evidence="7">SH2 domain-containing protein 5 isoform X1</fullName>
    </submittedName>
</protein>